<proteinExistence type="predicted"/>
<dbReference type="AlphaFoldDB" id="A0AAV2GB81"/>
<feature type="compositionally biased region" description="Polar residues" evidence="1">
    <location>
        <begin position="27"/>
        <end position="38"/>
    </location>
</feature>
<evidence type="ECO:0000313" key="2">
    <source>
        <dbReference type="EMBL" id="CAL1407442.1"/>
    </source>
</evidence>
<feature type="compositionally biased region" description="Basic and acidic residues" evidence="1">
    <location>
        <begin position="1"/>
        <end position="19"/>
    </location>
</feature>
<protein>
    <submittedName>
        <fullName evidence="2">Uncharacterized protein</fullName>
    </submittedName>
</protein>
<accession>A0AAV2GB81</accession>
<keyword evidence="3" id="KW-1185">Reference proteome</keyword>
<name>A0AAV2GB81_9ROSI</name>
<dbReference type="Proteomes" id="UP001497516">
    <property type="component" value="Chromosome 8"/>
</dbReference>
<gene>
    <name evidence="2" type="ORF">LTRI10_LOCUS47107</name>
</gene>
<feature type="region of interest" description="Disordered" evidence="1">
    <location>
        <begin position="1"/>
        <end position="101"/>
    </location>
</feature>
<feature type="compositionally biased region" description="Basic and acidic residues" evidence="1">
    <location>
        <begin position="47"/>
        <end position="58"/>
    </location>
</feature>
<evidence type="ECO:0000256" key="1">
    <source>
        <dbReference type="SAM" id="MobiDB-lite"/>
    </source>
</evidence>
<reference evidence="2 3" key="1">
    <citation type="submission" date="2024-04" db="EMBL/GenBank/DDBJ databases">
        <authorList>
            <person name="Fracassetti M."/>
        </authorList>
    </citation>
    <scope>NUCLEOTIDE SEQUENCE [LARGE SCALE GENOMIC DNA]</scope>
</reference>
<sequence length="101" mass="10747">MTRPTTEAKEEVIGIDLRRPKNGALQEESSALKEQTSKVGGGILHSLWKEKKEEEGGDKFPPSPTDREKTKGAGLGLPSKPSGQMLAGDGRDGEALTCRGS</sequence>
<dbReference type="EMBL" id="OZ034821">
    <property type="protein sequence ID" value="CAL1407442.1"/>
    <property type="molecule type" value="Genomic_DNA"/>
</dbReference>
<organism evidence="2 3">
    <name type="scientific">Linum trigynum</name>
    <dbReference type="NCBI Taxonomy" id="586398"/>
    <lineage>
        <taxon>Eukaryota</taxon>
        <taxon>Viridiplantae</taxon>
        <taxon>Streptophyta</taxon>
        <taxon>Embryophyta</taxon>
        <taxon>Tracheophyta</taxon>
        <taxon>Spermatophyta</taxon>
        <taxon>Magnoliopsida</taxon>
        <taxon>eudicotyledons</taxon>
        <taxon>Gunneridae</taxon>
        <taxon>Pentapetalae</taxon>
        <taxon>rosids</taxon>
        <taxon>fabids</taxon>
        <taxon>Malpighiales</taxon>
        <taxon>Linaceae</taxon>
        <taxon>Linum</taxon>
    </lineage>
</organism>
<evidence type="ECO:0000313" key="3">
    <source>
        <dbReference type="Proteomes" id="UP001497516"/>
    </source>
</evidence>